<gene>
    <name evidence="1" type="ORF">CH379_011460</name>
    <name evidence="2" type="ORF">CH379_15400</name>
</gene>
<reference evidence="1 3" key="2">
    <citation type="journal article" date="2018" name="Microb. Genom.">
        <title>Deciphering the unexplored Leptospira diversity from soils uncovers genomic evolution to virulence.</title>
        <authorList>
            <person name="Thibeaux R."/>
            <person name="Iraola G."/>
            <person name="Ferres I."/>
            <person name="Bierque E."/>
            <person name="Girault D."/>
            <person name="Soupe-Gilbert M.E."/>
            <person name="Picardeau M."/>
            <person name="Goarant C."/>
        </authorList>
    </citation>
    <scope>NUCLEOTIDE SEQUENCE [LARGE SCALE GENOMIC DNA]</scope>
    <source>
        <strain evidence="1 3">ATI7-C-A5</strain>
    </source>
</reference>
<protein>
    <submittedName>
        <fullName evidence="1">Alpha/beta hydrolase</fullName>
    </submittedName>
</protein>
<evidence type="ECO:0000313" key="3">
    <source>
        <dbReference type="Proteomes" id="UP000232122"/>
    </source>
</evidence>
<keyword evidence="1" id="KW-0378">Hydrolase</keyword>
<evidence type="ECO:0000313" key="1">
    <source>
        <dbReference type="EMBL" id="MDV6236241.1"/>
    </source>
</evidence>
<sequence length="426" mass="47041">MKGEAEMPYKPTQPGMDLSKLLVRIAKDTSTGTLEGVRSLLAESFDWSSRQLSQLSDAPLIQNTNLGEFLSKSSESLRAAGEKTETGLTHALTSTANAMSQALQALDHADHSVKKTLFENIPVSSIVGESFAGLVTVSQIEASFRLNGEDAGFETIVEDWKRSKLPGLILCIPGLFCDEGLWNAHGQSPLSEVMIEEGYYPVYVRFNPGVHISSNAKSLLNLLGKLLGSAELNGKKFDVISYSQGGLILRSALYQSKRNGSEFASRIGRALIVNSPDGGSYIEKIGFWLGLGAESLPILPVSVIGFIGNQRSDAIKDLSHGIIREEDWITNDQIGRYKNDSYFGELDDVDAYQIYSLVSEEESKWSSWVGDGIVEKPSLTLLSDKVYRKKSDPESRVHRLLETSHYQVITHPKTREILRDLLKRRI</sequence>
<comment type="caution">
    <text evidence="2">The sequence shown here is derived from an EMBL/GenBank/DDBJ whole genome shotgun (WGS) entry which is preliminary data.</text>
</comment>
<reference evidence="1" key="3">
    <citation type="submission" date="2023-10" db="EMBL/GenBank/DDBJ databases">
        <authorList>
            <person name="Picardeau M."/>
            <person name="Thibeaux R."/>
        </authorList>
    </citation>
    <scope>NUCLEOTIDE SEQUENCE</scope>
    <source>
        <strain evidence="1">ATI7-C-A5</strain>
    </source>
</reference>
<dbReference type="InterPro" id="IPR029058">
    <property type="entry name" value="AB_hydrolase_fold"/>
</dbReference>
<organism evidence="2">
    <name type="scientific">Leptospira ellisii</name>
    <dbReference type="NCBI Taxonomy" id="2023197"/>
    <lineage>
        <taxon>Bacteria</taxon>
        <taxon>Pseudomonadati</taxon>
        <taxon>Spirochaetota</taxon>
        <taxon>Spirochaetia</taxon>
        <taxon>Leptospirales</taxon>
        <taxon>Leptospiraceae</taxon>
        <taxon>Leptospira</taxon>
    </lineage>
</organism>
<dbReference type="Proteomes" id="UP000232122">
    <property type="component" value="Unassembled WGS sequence"/>
</dbReference>
<dbReference type="OrthoDB" id="8871309at2"/>
<name>A0A2N0B666_9LEPT</name>
<evidence type="ECO:0000313" key="2">
    <source>
        <dbReference type="EMBL" id="PJZ92035.1"/>
    </source>
</evidence>
<dbReference type="Gene3D" id="3.40.50.1820">
    <property type="entry name" value="alpha/beta hydrolase"/>
    <property type="match status" value="1"/>
</dbReference>
<dbReference type="AlphaFoldDB" id="A0A2N0B666"/>
<dbReference type="GO" id="GO:0016787">
    <property type="term" value="F:hydrolase activity"/>
    <property type="evidence" value="ECO:0007669"/>
    <property type="project" value="UniProtKB-KW"/>
</dbReference>
<keyword evidence="3" id="KW-1185">Reference proteome</keyword>
<proteinExistence type="predicted"/>
<accession>A0A2N0B666</accession>
<dbReference type="EMBL" id="NPEF01000181">
    <property type="protein sequence ID" value="PJZ92035.1"/>
    <property type="molecule type" value="Genomic_DNA"/>
</dbReference>
<dbReference type="SUPFAM" id="SSF53474">
    <property type="entry name" value="alpha/beta-Hydrolases"/>
    <property type="match status" value="1"/>
</dbReference>
<reference evidence="2" key="1">
    <citation type="submission" date="2017-07" db="EMBL/GenBank/DDBJ databases">
        <title>Leptospira spp. isolated from tropical soils.</title>
        <authorList>
            <person name="Thibeaux R."/>
            <person name="Iraola G."/>
            <person name="Ferres I."/>
            <person name="Bierque E."/>
            <person name="Girault D."/>
            <person name="Soupe-Gilbert M.-E."/>
            <person name="Picardeau M."/>
            <person name="Goarant C."/>
        </authorList>
    </citation>
    <scope>NUCLEOTIDE SEQUENCE [LARGE SCALE GENOMIC DNA]</scope>
    <source>
        <strain evidence="2">ATI7-C-A5</strain>
    </source>
</reference>
<dbReference type="EMBL" id="NPEF02000012">
    <property type="protein sequence ID" value="MDV6236241.1"/>
    <property type="molecule type" value="Genomic_DNA"/>
</dbReference>
<accession>A0A2N0BI65</accession>